<dbReference type="PANTHER" id="PTHR38591:SF1">
    <property type="entry name" value="BLL1000 PROTEIN"/>
    <property type="match status" value="1"/>
</dbReference>
<organism evidence="2">
    <name type="scientific">Shewanella xiamenensis</name>
    <dbReference type="NCBI Taxonomy" id="332186"/>
    <lineage>
        <taxon>Bacteria</taxon>
        <taxon>Pseudomonadati</taxon>
        <taxon>Pseudomonadota</taxon>
        <taxon>Gammaproteobacteria</taxon>
        <taxon>Alteromonadales</taxon>
        <taxon>Shewanellaceae</taxon>
        <taxon>Shewanella</taxon>
    </lineage>
</organism>
<dbReference type="EMBL" id="SUNE01000016">
    <property type="protein sequence ID" value="MDG5901644.1"/>
    <property type="molecule type" value="Genomic_DNA"/>
</dbReference>
<dbReference type="PANTHER" id="PTHR38591">
    <property type="entry name" value="HYDROLASE"/>
    <property type="match status" value="1"/>
</dbReference>
<reference evidence="2" key="1">
    <citation type="journal article" date="2019" name="Int J Environ Res Public Health">
        <title>Characterization of Chromosome-Mediated BlaOXA-894 in Shewanella xiamenensis Isolated from Pig Wastewater.</title>
        <authorList>
            <person name="Zou H."/>
            <person name="Zhou Z."/>
            <person name="Xia H."/>
            <person name="Zhao Q."/>
            <person name="Li X."/>
        </authorList>
    </citation>
    <scope>NUCLEOTIDE SEQUENCE</scope>
    <source>
        <strain evidence="2">2015oxa</strain>
    </source>
</reference>
<dbReference type="SUPFAM" id="SSF159245">
    <property type="entry name" value="AttH-like"/>
    <property type="match status" value="1"/>
</dbReference>
<gene>
    <name evidence="2" type="ORF">E2650_17450</name>
</gene>
<comment type="caution">
    <text evidence="2">The sequence shown here is derived from an EMBL/GenBank/DDBJ whole genome shotgun (WGS) entry which is preliminary data.</text>
</comment>
<dbReference type="Pfam" id="PF17186">
    <property type="entry name" value="Lipocalin_9"/>
    <property type="match status" value="1"/>
</dbReference>
<protein>
    <submittedName>
        <fullName evidence="2">Carotenoid 1,2-hydratase</fullName>
    </submittedName>
</protein>
<proteinExistence type="predicted"/>
<dbReference type="Gene3D" id="2.40.370.10">
    <property type="entry name" value="AttH-like domain"/>
    <property type="match status" value="2"/>
</dbReference>
<feature type="domain" description="AttH" evidence="1">
    <location>
        <begin position="103"/>
        <end position="290"/>
    </location>
</feature>
<dbReference type="AlphaFoldDB" id="A0AAW6R050"/>
<dbReference type="Proteomes" id="UP001152518">
    <property type="component" value="Unassembled WGS sequence"/>
</dbReference>
<name>A0AAW6R050_9GAMM</name>
<accession>A0AAW6R050</accession>
<dbReference type="InterPro" id="IPR010791">
    <property type="entry name" value="AttH_dom"/>
</dbReference>
<dbReference type="InterPro" id="IPR023374">
    <property type="entry name" value="AttH-like_dom_sf"/>
</dbReference>
<sequence length="425" mass="47818">MNSRPYTITQLKVNGLLTMNWLKCRTNARLISQLIIGGLLFFTISGCDNAPASVSESKSMGALLGQTKEGETTSTQQAFAKVTPEHQFHFPQDHLAHNGFRQEWWYLTANLTTEKGEQLGAQWTQFRVALKPQYTESQNAQPTTLNSAWATEQLYFAHSALTSSAAHLAHEKWSRGHPKLAGVNANPYQIHLDNWQWQSESSALFPAILRVETADFSYELTLTSQAPLQYQGDNGYSIKNREGNVASYYYSQPFISITGQITRHININGQAESRVEKVTGQGWLDREWSSQFLTKSQQGWDWFALRLNDGSALMLFQLREQSTDKSQTPSAFYSARLMFADGTGRNINSRDTPDGIKMTPLEWQTTRSGKYPVSWQVQIPSEQIDIRISPLNPNSAMALSTSYWEGPIKLSGSHSGMGYMELTGY</sequence>
<reference evidence="2" key="2">
    <citation type="submission" date="2019-04" db="EMBL/GenBank/DDBJ databases">
        <authorList>
            <person name="Zou H."/>
        </authorList>
    </citation>
    <scope>NUCLEOTIDE SEQUENCE</scope>
    <source>
        <strain evidence="2">2015oxa</strain>
    </source>
</reference>
<evidence type="ECO:0000259" key="1">
    <source>
        <dbReference type="Pfam" id="PF07143"/>
    </source>
</evidence>
<evidence type="ECO:0000313" key="2">
    <source>
        <dbReference type="EMBL" id="MDG5901644.1"/>
    </source>
</evidence>
<dbReference type="Pfam" id="PF07143">
    <property type="entry name" value="CrtC"/>
    <property type="match status" value="1"/>
</dbReference>